<keyword evidence="3" id="KW-1185">Reference proteome</keyword>
<accession>A0ABS5QKR8</accession>
<evidence type="ECO:0000256" key="1">
    <source>
        <dbReference type="SAM" id="Coils"/>
    </source>
</evidence>
<gene>
    <name evidence="2" type="ORF">VAMP_12n434</name>
</gene>
<organism evidence="2 3">
    <name type="scientific">Candidatus Vampirococcus lugosii</name>
    <dbReference type="NCBI Taxonomy" id="2789015"/>
    <lineage>
        <taxon>Bacteria</taxon>
        <taxon>Candidatus Absconditibacteriota</taxon>
        <taxon>Vampirococcus</taxon>
    </lineage>
</organism>
<dbReference type="InterPro" id="IPR053158">
    <property type="entry name" value="CapK_Type1_Caps_Biosynth"/>
</dbReference>
<sequence length="165" mass="19896">MLNWRKYIILFLLKISGQKSYDYFKEIKNTDKLSNKEKRNLKNEKLKKILIYSYKNITYYKNILEKYELVNEKLEVNLENFKNLPITNKEILRKEFDNLQDKSKNNRKTFENTSGGSTGEPVKFIQDNVLQDWKVATKFYFMTFLNKDIGEKELRLWGSERDLLV</sequence>
<dbReference type="Gene3D" id="3.40.50.12780">
    <property type="entry name" value="N-terminal domain of ligase-like"/>
    <property type="match status" value="1"/>
</dbReference>
<dbReference type="InterPro" id="IPR042099">
    <property type="entry name" value="ANL_N_sf"/>
</dbReference>
<evidence type="ECO:0008006" key="4">
    <source>
        <dbReference type="Google" id="ProtNLM"/>
    </source>
</evidence>
<proteinExistence type="predicted"/>
<dbReference type="EMBL" id="JAEDAM010000008">
    <property type="protein sequence ID" value="MBS8121662.1"/>
    <property type="molecule type" value="Genomic_DNA"/>
</dbReference>
<reference evidence="2 3" key="1">
    <citation type="journal article" date="2021" name="Nat. Commun.">
        <title>Reductive evolution and unique predatory mode in the CPR bacterium Vampirococcus lugosii.</title>
        <authorList>
            <person name="Moreira D."/>
            <person name="Zivanovic Y."/>
            <person name="Lopez-Archilla A.I."/>
            <person name="Iniesto M."/>
            <person name="Lopez-Garcia P."/>
        </authorList>
    </citation>
    <scope>NUCLEOTIDE SEQUENCE [LARGE SCALE GENOMIC DNA]</scope>
    <source>
        <strain evidence="2">Chiprana</strain>
    </source>
</reference>
<dbReference type="Proteomes" id="UP000680365">
    <property type="component" value="Unassembled WGS sequence"/>
</dbReference>
<dbReference type="PANTHER" id="PTHR36932:SF1">
    <property type="entry name" value="CAPSULAR POLYSACCHARIDE BIOSYNTHESIS PROTEIN"/>
    <property type="match status" value="1"/>
</dbReference>
<protein>
    <recommendedName>
        <fullName evidence="4">Phenylacetate--CoA ligase</fullName>
    </recommendedName>
</protein>
<keyword evidence="1" id="KW-0175">Coiled coil</keyword>
<evidence type="ECO:0000313" key="2">
    <source>
        <dbReference type="EMBL" id="MBS8121662.1"/>
    </source>
</evidence>
<name>A0ABS5QKR8_9BACT</name>
<evidence type="ECO:0000313" key="3">
    <source>
        <dbReference type="Proteomes" id="UP000680365"/>
    </source>
</evidence>
<dbReference type="PANTHER" id="PTHR36932">
    <property type="entry name" value="CAPSULAR POLYSACCHARIDE BIOSYNTHESIS PROTEIN"/>
    <property type="match status" value="1"/>
</dbReference>
<feature type="coiled-coil region" evidence="1">
    <location>
        <begin position="64"/>
        <end position="109"/>
    </location>
</feature>
<dbReference type="RefSeq" id="WP_213348411.1">
    <property type="nucleotide sequence ID" value="NZ_JAEDAM010000008.1"/>
</dbReference>
<comment type="caution">
    <text evidence="2">The sequence shown here is derived from an EMBL/GenBank/DDBJ whole genome shotgun (WGS) entry which is preliminary data.</text>
</comment>